<keyword evidence="2" id="KW-1185">Reference proteome</keyword>
<dbReference type="OrthoDB" id="2227827at2759"/>
<evidence type="ECO:0000313" key="2">
    <source>
        <dbReference type="Proteomes" id="UP000193560"/>
    </source>
</evidence>
<accession>A0A1X2HYJ0</accession>
<dbReference type="AlphaFoldDB" id="A0A1X2HYJ0"/>
<dbReference type="EMBL" id="MCGE01000045">
    <property type="protein sequence ID" value="ORZ05214.1"/>
    <property type="molecule type" value="Genomic_DNA"/>
</dbReference>
<organism evidence="1 2">
    <name type="scientific">Absidia repens</name>
    <dbReference type="NCBI Taxonomy" id="90262"/>
    <lineage>
        <taxon>Eukaryota</taxon>
        <taxon>Fungi</taxon>
        <taxon>Fungi incertae sedis</taxon>
        <taxon>Mucoromycota</taxon>
        <taxon>Mucoromycotina</taxon>
        <taxon>Mucoromycetes</taxon>
        <taxon>Mucorales</taxon>
        <taxon>Cunninghamellaceae</taxon>
        <taxon>Absidia</taxon>
    </lineage>
</organism>
<proteinExistence type="predicted"/>
<reference evidence="1 2" key="1">
    <citation type="submission" date="2016-07" db="EMBL/GenBank/DDBJ databases">
        <title>Pervasive Adenine N6-methylation of Active Genes in Fungi.</title>
        <authorList>
            <consortium name="DOE Joint Genome Institute"/>
            <person name="Mondo S.J."/>
            <person name="Dannebaum R.O."/>
            <person name="Kuo R.C."/>
            <person name="Labutti K."/>
            <person name="Haridas S."/>
            <person name="Kuo A."/>
            <person name="Salamov A."/>
            <person name="Ahrendt S.R."/>
            <person name="Lipzen A."/>
            <person name="Sullivan W."/>
            <person name="Andreopoulos W.B."/>
            <person name="Clum A."/>
            <person name="Lindquist E."/>
            <person name="Daum C."/>
            <person name="Ramamoorthy G.K."/>
            <person name="Gryganskyi A."/>
            <person name="Culley D."/>
            <person name="Magnuson J.K."/>
            <person name="James T.Y."/>
            <person name="O'Malley M.A."/>
            <person name="Stajich J.E."/>
            <person name="Spatafora J.W."/>
            <person name="Visel A."/>
            <person name="Grigoriev I.V."/>
        </authorList>
    </citation>
    <scope>NUCLEOTIDE SEQUENCE [LARGE SCALE GENOMIC DNA]</scope>
    <source>
        <strain evidence="1 2">NRRL 1336</strain>
    </source>
</reference>
<protein>
    <submittedName>
        <fullName evidence="1">Uncharacterized protein</fullName>
    </submittedName>
</protein>
<gene>
    <name evidence="1" type="ORF">BCR42DRAFT_496751</name>
</gene>
<name>A0A1X2HYJ0_9FUNG</name>
<dbReference type="Proteomes" id="UP000193560">
    <property type="component" value="Unassembled WGS sequence"/>
</dbReference>
<sequence>MDAIINVDNAIKLCQATIAFTMARIDDWQNVVPEGKALRKECQLFQGIIAGVVDKPYLPISGILNDVSATMKATNDDIVDFLNKDKRKDRSVFNKAGWKINRVYLAWDYRAKFKATVEYLEVNKKKIEDTLALSAVVNKPTAHWYKGDMANEESFAFWREICGEELHAPNWAIFTETYQQRYNVTWDSDMLERVRRVACRDGDHLTISGYIILTKLCDFPLKIEKLPLLIDSHATVSAQTRMEIAKMVNELITYYSTKEMRDLLVAIFTWYKGCNKRDREAWQERANEWAQEILKNRGKSFEELDERGKLAEQVDMARRTYSFFFQRYMVVFTIGQLSKEMFSQVDFPGKARMFEFIEHVKPLDHANYHIVIRGDPTVWESKQPKVYKFLTDYIASERQAKKDAAKAAEAAAKAKAITLGQTTEELNDAVNATAVGTRSTTHDTKTQV</sequence>
<comment type="caution">
    <text evidence="1">The sequence shown here is derived from an EMBL/GenBank/DDBJ whole genome shotgun (WGS) entry which is preliminary data.</text>
</comment>
<evidence type="ECO:0000313" key="1">
    <source>
        <dbReference type="EMBL" id="ORZ05214.1"/>
    </source>
</evidence>